<dbReference type="CDD" id="cd00064">
    <property type="entry name" value="FU"/>
    <property type="match status" value="1"/>
</dbReference>
<feature type="signal peptide" evidence="1">
    <location>
        <begin position="1"/>
        <end position="15"/>
    </location>
</feature>
<dbReference type="OMA" id="WTISNVY"/>
<comment type="caution">
    <text evidence="2">The sequence shown here is derived from an EMBL/GenBank/DDBJ whole genome shotgun (WGS) entry which is preliminary data.</text>
</comment>
<keyword evidence="1" id="KW-0732">Signal</keyword>
<dbReference type="Proteomes" id="UP000683925">
    <property type="component" value="Unassembled WGS sequence"/>
</dbReference>
<dbReference type="OrthoDB" id="10045365at2759"/>
<dbReference type="PANTHER" id="PTHR39767:SF2">
    <property type="entry name" value="CHROMOSOME UNDETERMINED SCAFFOLD_1, WHOLE GENOME SHOTGUN SEQUENCE"/>
    <property type="match status" value="1"/>
</dbReference>
<evidence type="ECO:0000313" key="2">
    <source>
        <dbReference type="EMBL" id="CAD8162475.1"/>
    </source>
</evidence>
<dbReference type="SMART" id="SM00261">
    <property type="entry name" value="FU"/>
    <property type="match status" value="1"/>
</dbReference>
<dbReference type="InterPro" id="IPR006212">
    <property type="entry name" value="Furin_repeat"/>
</dbReference>
<sequence>MQLVILALCIIEINSYDYWGNAYQAFNSTVITDNEGWLMQGNNGAEFTSTCGTTSLFGGYNILGAGASVSKIISLPAHFKIRVSLEFWKIDSWDNEKLYIILDDSVTTAYWYWDTGVVICGNPTQWTEWREVKTIFSIEFEHNQPTLAVIITTKLDEAPLTESWGFRNFQVDVLYCAPGCVICSGDAPDQCWYYAEIEKNWFETDNFNTDGWSLNTLQALAYSNCVKIQVMGEIGQFTGTKELQKQYTSLDPHFKVILQVQVWKFDVWNANSFQIVIDGQVLATELFNNDEVTQLCGDSSGGEKLKNIEITFSHTSDSMLIKMKSDLILTTGSWGVRAFRLFLGKCYEKCLTCSGPNYDNCLSCKTGYFLHNFQCDDVKWMLGLQQYFQLQDFQIQAGWTISNVFNNQNPFQICNGQNLVGGTQLFAKDASITLNFDLPRHTKIRIKLEFWKFDTWDREWFRVFADGTQVYEIQFGLNGVLISCGTYSTSSYVKNLDFNFPHSQQSIILKMTSNLDEQPDNESWGIRNFELFYGVPKDCSYSTIDLITLPSFIGTSFVQSTYYSSDQTLQNKIEITELGISLQPSFDQTFSVDSAIKKLTILITWNCFLNDKVFSISILQSSFPDYLSSTAICKQKQSNVLRSTLILQRTIVQVSTIKLIATSTSFQIYQIVDGQKTTQYEMIIN</sequence>
<keyword evidence="3" id="KW-1185">Reference proteome</keyword>
<protein>
    <submittedName>
        <fullName evidence="2">Uncharacterized protein</fullName>
    </submittedName>
</protein>
<dbReference type="PANTHER" id="PTHR39767">
    <property type="entry name" value="CALCIUM/CALMODULIN-BINDING MEMBRANE PROTEIN PCM4-RELATED"/>
    <property type="match status" value="1"/>
</dbReference>
<dbReference type="AlphaFoldDB" id="A0A8S1UC23"/>
<evidence type="ECO:0000256" key="1">
    <source>
        <dbReference type="SAM" id="SignalP"/>
    </source>
</evidence>
<accession>A0A8S1UC23</accession>
<dbReference type="EMBL" id="CAJJDP010000041">
    <property type="protein sequence ID" value="CAD8162475.1"/>
    <property type="molecule type" value="Genomic_DNA"/>
</dbReference>
<evidence type="ECO:0000313" key="3">
    <source>
        <dbReference type="Proteomes" id="UP000683925"/>
    </source>
</evidence>
<reference evidence="2" key="1">
    <citation type="submission" date="2021-01" db="EMBL/GenBank/DDBJ databases">
        <authorList>
            <consortium name="Genoscope - CEA"/>
            <person name="William W."/>
        </authorList>
    </citation>
    <scope>NUCLEOTIDE SEQUENCE</scope>
</reference>
<organism evidence="2 3">
    <name type="scientific">Paramecium octaurelia</name>
    <dbReference type="NCBI Taxonomy" id="43137"/>
    <lineage>
        <taxon>Eukaryota</taxon>
        <taxon>Sar</taxon>
        <taxon>Alveolata</taxon>
        <taxon>Ciliophora</taxon>
        <taxon>Intramacronucleata</taxon>
        <taxon>Oligohymenophorea</taxon>
        <taxon>Peniculida</taxon>
        <taxon>Parameciidae</taxon>
        <taxon>Paramecium</taxon>
    </lineage>
</organism>
<feature type="chain" id="PRO_5035941785" evidence="1">
    <location>
        <begin position="16"/>
        <end position="685"/>
    </location>
</feature>
<proteinExistence type="predicted"/>
<gene>
    <name evidence="2" type="ORF">POCTA_138.1.T0410282</name>
</gene>
<name>A0A8S1UC23_PAROT</name>